<dbReference type="Proteomes" id="UP000887568">
    <property type="component" value="Unplaced"/>
</dbReference>
<dbReference type="InterPro" id="IPR052855">
    <property type="entry name" value="CKAP2-like"/>
</dbReference>
<dbReference type="OMA" id="EIIHIYE"/>
<evidence type="ECO:0000313" key="9">
    <source>
        <dbReference type="Proteomes" id="UP000887568"/>
    </source>
</evidence>
<keyword evidence="5" id="KW-0206">Cytoskeleton</keyword>
<sequence length="608" mass="68240">MDSKSTLSKQDFMLEKLARWKVEKARKKQYADNGKMSQCGTKSMTRRPLKEPRAVNHIRTARAEKTSSNKRSSLQTTSSKSSTGRMKSKKDERRQSNLTEKSPVKEITMREKLELWKAQKQEKNKKTPSQTSHSSMKKEGSTRHLAHVTPSAKTPLPPWTPSCKGLTDAEETRVGDTPKKHLFKTPTSVKGKPLQSAISSRHQSTAGISEEGGSKNHSLATKPHPTDINENRLHITRSSPTLDEPPRKRKAVTFLSTATPVRCSPRLQKNKESTGLVGRGQPDAPATPKQPWQDKKLDMQQRLEQWLASKSKTPSRYSNLLNFKKTPADRIRRSVMTPRHAKPTKVPPPVWHLDSEPSSSLDSSTSQEEDELRSALNCTMDECFLLLQSGCPTEHVSEWLDNLVDRVPAMCQCAKYWLCRVSIAQEEGLNANEIIHIYEEAVRECAQPIQEVKDSLQQYVTTLIHKQPSAEEAPITSPDAHTVTDPAPETPTPRGSRYPAAMDQLLQSSVLRYCLTESTPYFDRIRAAIGHQPPAPTTPGLKLVTPVRRSTRLEGRRSILPFNLQDHDVCLASLGDLPLTGPQEFILRTNRALEGEFLEETDERLDVG</sequence>
<feature type="domain" description="Cytoskeleton-associated protein 2 C-terminal" evidence="7">
    <location>
        <begin position="356"/>
        <end position="462"/>
    </location>
</feature>
<evidence type="ECO:0000256" key="6">
    <source>
        <dbReference type="SAM" id="MobiDB-lite"/>
    </source>
</evidence>
<dbReference type="InterPro" id="IPR029197">
    <property type="entry name" value="CKAP2_C"/>
</dbReference>
<dbReference type="GeneID" id="119728533"/>
<dbReference type="OrthoDB" id="6288182at2759"/>
<dbReference type="GO" id="GO:0005829">
    <property type="term" value="C:cytosol"/>
    <property type="evidence" value="ECO:0007669"/>
    <property type="project" value="TreeGrafter"/>
</dbReference>
<accession>A0A913ZYU4</accession>
<name>A0A913ZYU4_PATMI</name>
<feature type="compositionally biased region" description="Polar residues" evidence="6">
    <location>
        <begin position="196"/>
        <end position="207"/>
    </location>
</feature>
<evidence type="ECO:0000256" key="4">
    <source>
        <dbReference type="ARBA" id="ARBA00022553"/>
    </source>
</evidence>
<evidence type="ECO:0000313" key="8">
    <source>
        <dbReference type="EnsemblMetazoa" id="XP_038056737.1"/>
    </source>
</evidence>
<evidence type="ECO:0000256" key="5">
    <source>
        <dbReference type="ARBA" id="ARBA00023212"/>
    </source>
</evidence>
<dbReference type="AlphaFoldDB" id="A0A913ZYU4"/>
<proteinExistence type="inferred from homology"/>
<feature type="compositionally biased region" description="Basic and acidic residues" evidence="6">
    <location>
        <begin position="170"/>
        <end position="179"/>
    </location>
</feature>
<dbReference type="RefSeq" id="XP_038056737.1">
    <property type="nucleotide sequence ID" value="XM_038200809.1"/>
</dbReference>
<feature type="compositionally biased region" description="Basic and acidic residues" evidence="6">
    <location>
        <begin position="224"/>
        <end position="233"/>
    </location>
</feature>
<dbReference type="PANTHER" id="PTHR47078:SF1">
    <property type="entry name" value="CYTOSKELETON-ASSOCIATED PROTEIN 2-LIKE"/>
    <property type="match status" value="1"/>
</dbReference>
<feature type="region of interest" description="Disordered" evidence="6">
    <location>
        <begin position="328"/>
        <end position="372"/>
    </location>
</feature>
<reference evidence="8" key="1">
    <citation type="submission" date="2022-11" db="UniProtKB">
        <authorList>
            <consortium name="EnsemblMetazoa"/>
        </authorList>
    </citation>
    <scope>IDENTIFICATION</scope>
</reference>
<feature type="region of interest" description="Disordered" evidence="6">
    <location>
        <begin position="468"/>
        <end position="498"/>
    </location>
</feature>
<feature type="domain" description="Cytoskeleton-associated protein 2 C-terminal" evidence="7">
    <location>
        <begin position="507"/>
        <end position="593"/>
    </location>
</feature>
<comment type="subcellular location">
    <subcellularLocation>
        <location evidence="1">Cytoplasm</location>
        <location evidence="1">Cytoskeleton</location>
    </subcellularLocation>
</comment>
<evidence type="ECO:0000256" key="2">
    <source>
        <dbReference type="ARBA" id="ARBA00009468"/>
    </source>
</evidence>
<keyword evidence="9" id="KW-1185">Reference proteome</keyword>
<dbReference type="GO" id="GO:0005813">
    <property type="term" value="C:centrosome"/>
    <property type="evidence" value="ECO:0007669"/>
    <property type="project" value="TreeGrafter"/>
</dbReference>
<dbReference type="PANTHER" id="PTHR47078">
    <property type="entry name" value="CYTOSKELETON-ASSOCIATED PROTEIN 2-LIKE"/>
    <property type="match status" value="1"/>
</dbReference>
<dbReference type="GO" id="GO:0072686">
    <property type="term" value="C:mitotic spindle"/>
    <property type="evidence" value="ECO:0007669"/>
    <property type="project" value="TreeGrafter"/>
</dbReference>
<feature type="compositionally biased region" description="Low complexity" evidence="6">
    <location>
        <begin position="72"/>
        <end position="83"/>
    </location>
</feature>
<organism evidence="8 9">
    <name type="scientific">Patiria miniata</name>
    <name type="common">Bat star</name>
    <name type="synonym">Asterina miniata</name>
    <dbReference type="NCBI Taxonomy" id="46514"/>
    <lineage>
        <taxon>Eukaryota</taxon>
        <taxon>Metazoa</taxon>
        <taxon>Echinodermata</taxon>
        <taxon>Eleutherozoa</taxon>
        <taxon>Asterozoa</taxon>
        <taxon>Asteroidea</taxon>
        <taxon>Valvatacea</taxon>
        <taxon>Valvatida</taxon>
        <taxon>Asterinidae</taxon>
        <taxon>Patiria</taxon>
    </lineage>
</organism>
<protein>
    <recommendedName>
        <fullName evidence="7">Cytoskeleton-associated protein 2 C-terminal domain-containing protein</fullName>
    </recommendedName>
</protein>
<evidence type="ECO:0000259" key="7">
    <source>
        <dbReference type="Pfam" id="PF15297"/>
    </source>
</evidence>
<feature type="compositionally biased region" description="Basic and acidic residues" evidence="6">
    <location>
        <begin position="102"/>
        <end position="125"/>
    </location>
</feature>
<dbReference type="EnsemblMetazoa" id="XM_038200809.1">
    <property type="protein sequence ID" value="XP_038056737.1"/>
    <property type="gene ID" value="LOC119728533"/>
</dbReference>
<evidence type="ECO:0000256" key="3">
    <source>
        <dbReference type="ARBA" id="ARBA00022490"/>
    </source>
</evidence>
<feature type="compositionally biased region" description="Low complexity" evidence="6">
    <location>
        <begin position="356"/>
        <end position="366"/>
    </location>
</feature>
<dbReference type="Pfam" id="PF15297">
    <property type="entry name" value="CKAP2_C"/>
    <property type="match status" value="2"/>
</dbReference>
<keyword evidence="3" id="KW-0963">Cytoplasm</keyword>
<evidence type="ECO:0000256" key="1">
    <source>
        <dbReference type="ARBA" id="ARBA00004245"/>
    </source>
</evidence>
<keyword evidence="4" id="KW-0597">Phosphoprotein</keyword>
<feature type="region of interest" description="Disordered" evidence="6">
    <location>
        <begin position="24"/>
        <end position="294"/>
    </location>
</feature>
<comment type="similarity">
    <text evidence="2">Belongs to the CKAP2 family.</text>
</comment>